<dbReference type="EMBL" id="HACG01010844">
    <property type="protein sequence ID" value="CEK57709.1"/>
    <property type="molecule type" value="Transcribed_RNA"/>
</dbReference>
<protein>
    <submittedName>
        <fullName evidence="2">Uncharacterized protein</fullName>
    </submittedName>
</protein>
<proteinExistence type="predicted"/>
<gene>
    <name evidence="2" type="primary">ORF30884</name>
</gene>
<feature type="non-terminal residue" evidence="2">
    <location>
        <position position="1"/>
    </location>
</feature>
<sequence>ELLEKARGIMKQLKDDKQQVLEQSEARIKETEQNMEEQKTMIIELKRHNAEADTLSQQEIEQNLTEKVQAAVEERDVYWSIKMAAQEQTQNEILLSKDKEKEKVLLLMQEEIN</sequence>
<dbReference type="AlphaFoldDB" id="A0A0B6YN99"/>
<keyword evidence="1" id="KW-0175">Coiled coil</keyword>
<feature type="coiled-coil region" evidence="1">
    <location>
        <begin position="3"/>
        <end position="48"/>
    </location>
</feature>
<evidence type="ECO:0000256" key="1">
    <source>
        <dbReference type="SAM" id="Coils"/>
    </source>
</evidence>
<name>A0A0B6YN99_9EUPU</name>
<organism evidence="2">
    <name type="scientific">Arion vulgaris</name>
    <dbReference type="NCBI Taxonomy" id="1028688"/>
    <lineage>
        <taxon>Eukaryota</taxon>
        <taxon>Metazoa</taxon>
        <taxon>Spiralia</taxon>
        <taxon>Lophotrochozoa</taxon>
        <taxon>Mollusca</taxon>
        <taxon>Gastropoda</taxon>
        <taxon>Heterobranchia</taxon>
        <taxon>Euthyneura</taxon>
        <taxon>Panpulmonata</taxon>
        <taxon>Eupulmonata</taxon>
        <taxon>Stylommatophora</taxon>
        <taxon>Helicina</taxon>
        <taxon>Arionoidea</taxon>
        <taxon>Arionidae</taxon>
        <taxon>Arion</taxon>
    </lineage>
</organism>
<feature type="non-terminal residue" evidence="2">
    <location>
        <position position="113"/>
    </location>
</feature>
<reference evidence="2" key="1">
    <citation type="submission" date="2014-12" db="EMBL/GenBank/DDBJ databases">
        <title>Insight into the proteome of Arion vulgaris.</title>
        <authorList>
            <person name="Aradska J."/>
            <person name="Bulat T."/>
            <person name="Smidak R."/>
            <person name="Sarate P."/>
            <person name="Gangsoo J."/>
            <person name="Sialana F."/>
            <person name="Bilban M."/>
            <person name="Lubec G."/>
        </authorList>
    </citation>
    <scope>NUCLEOTIDE SEQUENCE</scope>
    <source>
        <tissue evidence="2">Skin</tissue>
    </source>
</reference>
<evidence type="ECO:0000313" key="2">
    <source>
        <dbReference type="EMBL" id="CEK57709.1"/>
    </source>
</evidence>
<accession>A0A0B6YN99</accession>